<dbReference type="eggNOG" id="COG1352">
    <property type="taxonomic scope" value="Bacteria"/>
</dbReference>
<dbReference type="RefSeq" id="WP_014356278.1">
    <property type="nucleotide sequence ID" value="NC_016894.1"/>
</dbReference>
<sequence>MIQITEQEFAKLTAYIHTEYGIELKKEKQLLLMGRLHKLLVELGFKTFTDYYNYLTSDKTGEASLVLIDKVSTNHTFFMREPDHFEYLKNTVLPNLKPKKEQANNRDIRLWCAASSTGEEPYTLAMILAEFFGSESKLWDKKLLATDISNKVLEIAKKGVYEKERIQPLPPMWKLRYFQKYDDNHVKVTDDIKKEVIYRRFNLMTPNFVFKKKFDIIFCRNVMIYFNQLTKDQLVEKMYQCTEPGGYLFIGHAESLNLKNTNYKFIMPAVYQKPLSS</sequence>
<dbReference type="AlphaFoldDB" id="H6LJB5"/>
<dbReference type="InterPro" id="IPR029063">
    <property type="entry name" value="SAM-dependent_MTases_sf"/>
</dbReference>
<keyword evidence="5" id="KW-0949">S-adenosyl-L-methionine</keyword>
<dbReference type="PROSITE" id="PS50123">
    <property type="entry name" value="CHER"/>
    <property type="match status" value="1"/>
</dbReference>
<dbReference type="PANTHER" id="PTHR24422:SF19">
    <property type="entry name" value="CHEMOTAXIS PROTEIN METHYLTRANSFERASE"/>
    <property type="match status" value="1"/>
</dbReference>
<keyword evidence="4 7" id="KW-0808">Transferase</keyword>
<evidence type="ECO:0000256" key="1">
    <source>
        <dbReference type="ARBA" id="ARBA00001541"/>
    </source>
</evidence>
<proteinExistence type="predicted"/>
<keyword evidence="3 7" id="KW-0489">Methyltransferase</keyword>
<dbReference type="PANTHER" id="PTHR24422">
    <property type="entry name" value="CHEMOTAXIS PROTEIN METHYLTRANSFERASE"/>
    <property type="match status" value="1"/>
</dbReference>
<dbReference type="OrthoDB" id="9816309at2"/>
<organism evidence="7 8">
    <name type="scientific">Acetobacterium woodii (strain ATCC 29683 / DSM 1030 / JCM 2381 / KCTC 1655 / WB1)</name>
    <dbReference type="NCBI Taxonomy" id="931626"/>
    <lineage>
        <taxon>Bacteria</taxon>
        <taxon>Bacillati</taxon>
        <taxon>Bacillota</taxon>
        <taxon>Clostridia</taxon>
        <taxon>Eubacteriales</taxon>
        <taxon>Eubacteriaceae</taxon>
        <taxon>Acetobacterium</taxon>
    </lineage>
</organism>
<keyword evidence="8" id="KW-1185">Reference proteome</keyword>
<dbReference type="InterPro" id="IPR036804">
    <property type="entry name" value="CheR_N_sf"/>
</dbReference>
<evidence type="ECO:0000313" key="8">
    <source>
        <dbReference type="Proteomes" id="UP000007177"/>
    </source>
</evidence>
<evidence type="ECO:0000256" key="4">
    <source>
        <dbReference type="ARBA" id="ARBA00022679"/>
    </source>
</evidence>
<dbReference type="PRINTS" id="PR00996">
    <property type="entry name" value="CHERMTFRASE"/>
</dbReference>
<evidence type="ECO:0000256" key="3">
    <source>
        <dbReference type="ARBA" id="ARBA00022603"/>
    </source>
</evidence>
<dbReference type="EMBL" id="CP002987">
    <property type="protein sequence ID" value="AFA48678.1"/>
    <property type="molecule type" value="Genomic_DNA"/>
</dbReference>
<dbReference type="InterPro" id="IPR000780">
    <property type="entry name" value="CheR_MeTrfase"/>
</dbReference>
<reference evidence="8" key="1">
    <citation type="submission" date="2011-07" db="EMBL/GenBank/DDBJ databases">
        <title>Complete genome sequence of Acetobacterium woodii.</title>
        <authorList>
            <person name="Poehlein A."/>
            <person name="Schmidt S."/>
            <person name="Kaster A.-K."/>
            <person name="Goenrich M."/>
            <person name="Vollmers J."/>
            <person name="Thuermer A."/>
            <person name="Gottschalk G."/>
            <person name="Thauer R.K."/>
            <person name="Daniel R."/>
            <person name="Mueller V."/>
        </authorList>
    </citation>
    <scope>NUCLEOTIDE SEQUENCE [LARGE SCALE GENOMIC DNA]</scope>
    <source>
        <strain evidence="8">ATCC 29683 / DSM 1030 / JCM 2381 / KCTC 1655 / WB1</strain>
    </source>
</reference>
<evidence type="ECO:0000313" key="7">
    <source>
        <dbReference type="EMBL" id="AFA48678.1"/>
    </source>
</evidence>
<dbReference type="Pfam" id="PF01739">
    <property type="entry name" value="CheR"/>
    <property type="match status" value="1"/>
</dbReference>
<dbReference type="HOGENOM" id="CLU_025854_0_0_9"/>
<reference evidence="7 8" key="2">
    <citation type="journal article" date="2012" name="PLoS ONE">
        <title>An ancient pathway combining carbon dioxide fixation with the generation and utilization of a sodium ion gradient for ATP synthesis.</title>
        <authorList>
            <person name="Poehlein A."/>
            <person name="Schmidt S."/>
            <person name="Kaster A.K."/>
            <person name="Goenrich M."/>
            <person name="Vollmers J."/>
            <person name="Thurmer A."/>
            <person name="Bertsch J."/>
            <person name="Schuchmann K."/>
            <person name="Voigt B."/>
            <person name="Hecker M."/>
            <person name="Daniel R."/>
            <person name="Thauer R.K."/>
            <person name="Gottschalk G."/>
            <person name="Muller V."/>
        </authorList>
    </citation>
    <scope>NUCLEOTIDE SEQUENCE [LARGE SCALE GENOMIC DNA]</scope>
    <source>
        <strain evidence="8">ATCC 29683 / DSM 1030 / JCM 2381 / KCTC 1655 / WB1</strain>
    </source>
</reference>
<evidence type="ECO:0000256" key="5">
    <source>
        <dbReference type="ARBA" id="ARBA00022691"/>
    </source>
</evidence>
<dbReference type="PIRSF" id="PIRSF000410">
    <property type="entry name" value="CheR"/>
    <property type="match status" value="1"/>
</dbReference>
<dbReference type="GO" id="GO:0032259">
    <property type="term" value="P:methylation"/>
    <property type="evidence" value="ECO:0007669"/>
    <property type="project" value="UniProtKB-KW"/>
</dbReference>
<accession>H6LJB5</accession>
<gene>
    <name evidence="7" type="primary">cheR2</name>
    <name evidence="7" type="ordered locus">Awo_c18990</name>
</gene>
<dbReference type="InterPro" id="IPR022642">
    <property type="entry name" value="CheR_C"/>
</dbReference>
<dbReference type="Pfam" id="PF03705">
    <property type="entry name" value="CheR_N"/>
    <property type="match status" value="1"/>
</dbReference>
<protein>
    <recommendedName>
        <fullName evidence="2">protein-glutamate O-methyltransferase</fullName>
        <ecNumber evidence="2">2.1.1.80</ecNumber>
    </recommendedName>
</protein>
<dbReference type="SUPFAM" id="SSF53335">
    <property type="entry name" value="S-adenosyl-L-methionine-dependent methyltransferases"/>
    <property type="match status" value="1"/>
</dbReference>
<dbReference type="STRING" id="931626.Awo_c18990"/>
<comment type="catalytic activity">
    <reaction evidence="1">
        <text>L-glutamyl-[protein] + S-adenosyl-L-methionine = [protein]-L-glutamate 5-O-methyl ester + S-adenosyl-L-homocysteine</text>
        <dbReference type="Rhea" id="RHEA:24452"/>
        <dbReference type="Rhea" id="RHEA-COMP:10208"/>
        <dbReference type="Rhea" id="RHEA-COMP:10311"/>
        <dbReference type="ChEBI" id="CHEBI:29973"/>
        <dbReference type="ChEBI" id="CHEBI:57856"/>
        <dbReference type="ChEBI" id="CHEBI:59789"/>
        <dbReference type="ChEBI" id="CHEBI:82795"/>
        <dbReference type="EC" id="2.1.1.80"/>
    </reaction>
</comment>
<dbReference type="InterPro" id="IPR050903">
    <property type="entry name" value="Bact_Chemotaxis_MeTrfase"/>
</dbReference>
<dbReference type="InterPro" id="IPR022641">
    <property type="entry name" value="CheR_N"/>
</dbReference>
<dbReference type="Proteomes" id="UP000007177">
    <property type="component" value="Chromosome"/>
</dbReference>
<dbReference type="InterPro" id="IPR026024">
    <property type="entry name" value="Chemotaxis_MeTrfase_CheR"/>
</dbReference>
<evidence type="ECO:0000259" key="6">
    <source>
        <dbReference type="PROSITE" id="PS50123"/>
    </source>
</evidence>
<dbReference type="GO" id="GO:0008983">
    <property type="term" value="F:protein-glutamate O-methyltransferase activity"/>
    <property type="evidence" value="ECO:0007669"/>
    <property type="project" value="UniProtKB-EC"/>
</dbReference>
<dbReference type="EC" id="2.1.1.80" evidence="2"/>
<evidence type="ECO:0000256" key="2">
    <source>
        <dbReference type="ARBA" id="ARBA00012534"/>
    </source>
</evidence>
<dbReference type="Gene3D" id="1.10.155.10">
    <property type="entry name" value="Chemotaxis receptor methyltransferase CheR, N-terminal domain"/>
    <property type="match status" value="1"/>
</dbReference>
<dbReference type="SUPFAM" id="SSF47757">
    <property type="entry name" value="Chemotaxis receptor methyltransferase CheR, N-terminal domain"/>
    <property type="match status" value="1"/>
</dbReference>
<feature type="domain" description="CheR-type methyltransferase" evidence="6">
    <location>
        <begin position="1"/>
        <end position="256"/>
    </location>
</feature>
<name>H6LJB5_ACEWD</name>
<dbReference type="KEGG" id="awo:Awo_c18990"/>
<dbReference type="SMART" id="SM00138">
    <property type="entry name" value="MeTrc"/>
    <property type="match status" value="1"/>
</dbReference>
<dbReference type="Gene3D" id="3.40.50.150">
    <property type="entry name" value="Vaccinia Virus protein VP39"/>
    <property type="match status" value="1"/>
</dbReference>